<dbReference type="Proteomes" id="UP000032360">
    <property type="component" value="Unassembled WGS sequence"/>
</dbReference>
<dbReference type="EMBL" id="JXYS01000069">
    <property type="protein sequence ID" value="KJF16955.1"/>
    <property type="molecule type" value="Genomic_DNA"/>
</dbReference>
<name>A0A0D8HG63_9ACTN</name>
<protein>
    <submittedName>
        <fullName evidence="1">Uncharacterized protein</fullName>
    </submittedName>
</protein>
<dbReference type="OrthoDB" id="3993409at2"/>
<evidence type="ECO:0000313" key="2">
    <source>
        <dbReference type="Proteomes" id="UP000032360"/>
    </source>
</evidence>
<keyword evidence="2" id="KW-1185">Reference proteome</keyword>
<evidence type="ECO:0000313" key="1">
    <source>
        <dbReference type="EMBL" id="KJF16955.1"/>
    </source>
</evidence>
<reference evidence="1 2" key="1">
    <citation type="submission" date="2015-01" db="EMBL/GenBank/DDBJ databases">
        <title>Draft genome of the acidophilic iron oxidizer Acidithrix ferrooxidans strain Py-F3.</title>
        <authorList>
            <person name="Poehlein A."/>
            <person name="Eisen S."/>
            <person name="Schloemann M."/>
            <person name="Johnson B.D."/>
            <person name="Daniel R."/>
            <person name="Muehling M."/>
        </authorList>
    </citation>
    <scope>NUCLEOTIDE SEQUENCE [LARGE SCALE GENOMIC DNA]</scope>
    <source>
        <strain evidence="1 2">Py-F3</strain>
    </source>
</reference>
<organism evidence="1 2">
    <name type="scientific">Acidithrix ferrooxidans</name>
    <dbReference type="NCBI Taxonomy" id="1280514"/>
    <lineage>
        <taxon>Bacteria</taxon>
        <taxon>Bacillati</taxon>
        <taxon>Actinomycetota</taxon>
        <taxon>Acidimicrobiia</taxon>
        <taxon>Acidimicrobiales</taxon>
        <taxon>Acidimicrobiaceae</taxon>
        <taxon>Acidithrix</taxon>
    </lineage>
</organism>
<dbReference type="RefSeq" id="WP_052605786.1">
    <property type="nucleotide sequence ID" value="NZ_JXYS01000069.1"/>
</dbReference>
<dbReference type="AlphaFoldDB" id="A0A0D8HG63"/>
<gene>
    <name evidence="1" type="ORF">AXFE_21570</name>
</gene>
<proteinExistence type="predicted"/>
<comment type="caution">
    <text evidence="1">The sequence shown here is derived from an EMBL/GenBank/DDBJ whole genome shotgun (WGS) entry which is preliminary data.</text>
</comment>
<accession>A0A0D8HG63</accession>
<sequence length="367" mass="41585">MEKASESTSPRLRTVDLIEIGRKIEPELTERTLEYWRNQNLLPSPVRSSQEGKRPIWTYPDETTDQLRTLLRLRKESRDPNVLRAALWFEGYPVKMTYVRKSIATYLRQLQATFEKELEKRRPQVADESEASWFAIEQVASKLARKRRKGLPRLARQPQADRIQAVALMLGLLFGNPSAMQHLEHDAPSVERLIGLDQGRRARPAGIGPWLDRSPEEGLEVFARVGNLSRLIEVIDIASDEELQLAATFSRNLLDGMTAFSKIADAFVGVDNTSGLAGIEPLQGNAYTAVVILPLFVSILRSAALVENLKQIVHSYQTNIIPLEQQAKELAALSEDDRIQRLKNLSELPFAEQLRIKRLIVKYSETP</sequence>